<evidence type="ECO:0000256" key="2">
    <source>
        <dbReference type="ARBA" id="ARBA00008017"/>
    </source>
</evidence>
<evidence type="ECO:0000256" key="7">
    <source>
        <dbReference type="SAM" id="SignalP"/>
    </source>
</evidence>
<keyword evidence="10" id="KW-1185">Reference proteome</keyword>
<accession>A0A2N0VIX4</accession>
<evidence type="ECO:0000259" key="8">
    <source>
        <dbReference type="Pfam" id="PF00924"/>
    </source>
</evidence>
<comment type="similarity">
    <text evidence="2">Belongs to the MscS (TC 1.A.23) family.</text>
</comment>
<keyword evidence="4 6" id="KW-1133">Transmembrane helix</keyword>
<dbReference type="Gene3D" id="1.10.287.1260">
    <property type="match status" value="1"/>
</dbReference>
<protein>
    <submittedName>
        <fullName evidence="9">Mechanosensitive ion channel protein MscS</fullName>
    </submittedName>
</protein>
<comment type="subcellular location">
    <subcellularLocation>
        <location evidence="1">Membrane</location>
        <topology evidence="1">Multi-pass membrane protein</topology>
    </subcellularLocation>
</comment>
<keyword evidence="7" id="KW-0732">Signal</keyword>
<dbReference type="SUPFAM" id="SSF50182">
    <property type="entry name" value="Sm-like ribonucleoproteins"/>
    <property type="match status" value="1"/>
</dbReference>
<dbReference type="OrthoDB" id="9809206at2"/>
<evidence type="ECO:0000256" key="5">
    <source>
        <dbReference type="ARBA" id="ARBA00023136"/>
    </source>
</evidence>
<dbReference type="InterPro" id="IPR010920">
    <property type="entry name" value="LSM_dom_sf"/>
</dbReference>
<dbReference type="AlphaFoldDB" id="A0A2N0VIX4"/>
<keyword evidence="3 6" id="KW-0812">Transmembrane</keyword>
<dbReference type="Proteomes" id="UP000233398">
    <property type="component" value="Unassembled WGS sequence"/>
</dbReference>
<dbReference type="GO" id="GO:0008381">
    <property type="term" value="F:mechanosensitive monoatomic ion channel activity"/>
    <property type="evidence" value="ECO:0007669"/>
    <property type="project" value="InterPro"/>
</dbReference>
<reference evidence="9 10" key="1">
    <citation type="submission" date="2017-11" db="EMBL/GenBank/DDBJ databases">
        <title>Rhodohalobacter 15182 sp. nov., isolated from a salt lake.</title>
        <authorList>
            <person name="Han S."/>
        </authorList>
    </citation>
    <scope>NUCLEOTIDE SEQUENCE [LARGE SCALE GENOMIC DNA]</scope>
    <source>
        <strain evidence="9 10">15182</strain>
    </source>
</reference>
<dbReference type="Gene3D" id="2.30.30.60">
    <property type="match status" value="1"/>
</dbReference>
<dbReference type="InterPro" id="IPR045275">
    <property type="entry name" value="MscS_archaea/bacteria_type"/>
</dbReference>
<feature type="domain" description="Mechanosensitive ion channel MscS" evidence="8">
    <location>
        <begin position="177"/>
        <end position="243"/>
    </location>
</feature>
<dbReference type="PANTHER" id="PTHR30221">
    <property type="entry name" value="SMALL-CONDUCTANCE MECHANOSENSITIVE CHANNEL"/>
    <property type="match status" value="1"/>
</dbReference>
<dbReference type="PANTHER" id="PTHR30221:SF1">
    <property type="entry name" value="SMALL-CONDUCTANCE MECHANOSENSITIVE CHANNEL"/>
    <property type="match status" value="1"/>
</dbReference>
<evidence type="ECO:0000313" key="9">
    <source>
        <dbReference type="EMBL" id="PKD44145.1"/>
    </source>
</evidence>
<dbReference type="InterPro" id="IPR011014">
    <property type="entry name" value="MscS_channel_TM-2"/>
</dbReference>
<organism evidence="9 10">
    <name type="scientific">Rhodohalobacter barkolensis</name>
    <dbReference type="NCBI Taxonomy" id="2053187"/>
    <lineage>
        <taxon>Bacteria</taxon>
        <taxon>Pseudomonadati</taxon>
        <taxon>Balneolota</taxon>
        <taxon>Balneolia</taxon>
        <taxon>Balneolales</taxon>
        <taxon>Balneolaceae</taxon>
        <taxon>Rhodohalobacter</taxon>
    </lineage>
</organism>
<evidence type="ECO:0000256" key="1">
    <source>
        <dbReference type="ARBA" id="ARBA00004141"/>
    </source>
</evidence>
<keyword evidence="5 6" id="KW-0472">Membrane</keyword>
<evidence type="ECO:0000256" key="4">
    <source>
        <dbReference type="ARBA" id="ARBA00022989"/>
    </source>
</evidence>
<dbReference type="SUPFAM" id="SSF82861">
    <property type="entry name" value="Mechanosensitive channel protein MscS (YggB), transmembrane region"/>
    <property type="match status" value="1"/>
</dbReference>
<dbReference type="InterPro" id="IPR023408">
    <property type="entry name" value="MscS_beta-dom_sf"/>
</dbReference>
<dbReference type="EMBL" id="PISP01000001">
    <property type="protein sequence ID" value="PKD44145.1"/>
    <property type="molecule type" value="Genomic_DNA"/>
</dbReference>
<dbReference type="InterPro" id="IPR006685">
    <property type="entry name" value="MscS_channel_2nd"/>
</dbReference>
<evidence type="ECO:0000256" key="3">
    <source>
        <dbReference type="ARBA" id="ARBA00022692"/>
    </source>
</evidence>
<evidence type="ECO:0000313" key="10">
    <source>
        <dbReference type="Proteomes" id="UP000233398"/>
    </source>
</evidence>
<gene>
    <name evidence="9" type="ORF">CWD77_01365</name>
</gene>
<feature type="chain" id="PRO_5014858180" evidence="7">
    <location>
        <begin position="22"/>
        <end position="347"/>
    </location>
</feature>
<evidence type="ECO:0000256" key="6">
    <source>
        <dbReference type="SAM" id="Phobius"/>
    </source>
</evidence>
<name>A0A2N0VIX4_9BACT</name>
<dbReference type="GO" id="GO:0016020">
    <property type="term" value="C:membrane"/>
    <property type="evidence" value="ECO:0007669"/>
    <property type="project" value="UniProtKB-SubCell"/>
</dbReference>
<proteinExistence type="inferred from homology"/>
<dbReference type="RefSeq" id="WP_101071435.1">
    <property type="nucleotide sequence ID" value="NZ_PISP01000001.1"/>
</dbReference>
<comment type="caution">
    <text evidence="9">The sequence shown here is derived from an EMBL/GenBank/DDBJ whole genome shotgun (WGS) entry which is preliminary data.</text>
</comment>
<feature type="transmembrane region" description="Helical" evidence="6">
    <location>
        <begin position="135"/>
        <end position="153"/>
    </location>
</feature>
<dbReference type="Pfam" id="PF00924">
    <property type="entry name" value="MS_channel_2nd"/>
    <property type="match status" value="1"/>
</dbReference>
<sequence length="347" mass="38488">MKHFHHFKALIFFSLFMGVSALILTGSALDTGAQFEEVSTTLPQATVETQTISGAEQSASTQAAGQAEETGEDVAEEVQNEITQIRELISISKVIYTLIILFLTYFINKYLTLILDNMSEKATNYRLFIKRLAPISRIVIWSFAIYIIIAGIISPPFETVIAIGASVGIAVGFASQDILKNIFGGIIIILDRPFQVGDKIEVGVHYGEVINIGLRSCRVVTPDDSIVSIPNAELMNHSVSNANSSALDCQVVAEIYLPATVDIQQVKKIAYKAVYASSYTFLNKPVDIIVLNEVENRYFVYKLRVKAYVVDIRYEFFFKSDLTEMIVAECNRLGMVPLTIPSEKESN</sequence>
<feature type="transmembrane region" description="Helical" evidence="6">
    <location>
        <begin position="94"/>
        <end position="115"/>
    </location>
</feature>
<feature type="signal peptide" evidence="7">
    <location>
        <begin position="1"/>
        <end position="21"/>
    </location>
</feature>